<protein>
    <recommendedName>
        <fullName evidence="3">Transcriptional regulator</fullName>
    </recommendedName>
</protein>
<comment type="caution">
    <text evidence="1">The sequence shown here is derived from an EMBL/GenBank/DDBJ whole genome shotgun (WGS) entry which is preliminary data.</text>
</comment>
<proteinExistence type="predicted"/>
<evidence type="ECO:0000313" key="2">
    <source>
        <dbReference type="Proteomes" id="UP001238540"/>
    </source>
</evidence>
<accession>A0ABT8C111</accession>
<reference evidence="2" key="1">
    <citation type="journal article" date="2019" name="Int. J. Syst. Evol. Microbiol.">
        <title>The Global Catalogue of Microorganisms (GCM) 10K type strain sequencing project: providing services to taxonomists for standard genome sequencing and annotation.</title>
        <authorList>
            <consortium name="The Broad Institute Genomics Platform"/>
            <consortium name="The Broad Institute Genome Sequencing Center for Infectious Disease"/>
            <person name="Wu L."/>
            <person name="Ma J."/>
        </authorList>
    </citation>
    <scope>NUCLEOTIDE SEQUENCE [LARGE SCALE GENOMIC DNA]</scope>
    <source>
        <strain evidence="2">CECT 7398</strain>
    </source>
</reference>
<evidence type="ECO:0000313" key="1">
    <source>
        <dbReference type="EMBL" id="MDN3612040.1"/>
    </source>
</evidence>
<name>A0ABT8C111_9VIBR</name>
<keyword evidence="2" id="KW-1185">Reference proteome</keyword>
<dbReference type="Proteomes" id="UP001238540">
    <property type="component" value="Unassembled WGS sequence"/>
</dbReference>
<dbReference type="EMBL" id="JAUFQC010000027">
    <property type="protein sequence ID" value="MDN3612040.1"/>
    <property type="molecule type" value="Genomic_DNA"/>
</dbReference>
<organism evidence="1 2">
    <name type="scientific">Vibrio ostreicida</name>
    <dbReference type="NCBI Taxonomy" id="526588"/>
    <lineage>
        <taxon>Bacteria</taxon>
        <taxon>Pseudomonadati</taxon>
        <taxon>Pseudomonadota</taxon>
        <taxon>Gammaproteobacteria</taxon>
        <taxon>Vibrionales</taxon>
        <taxon>Vibrionaceae</taxon>
        <taxon>Vibrio</taxon>
    </lineage>
</organism>
<dbReference type="RefSeq" id="WP_076589594.1">
    <property type="nucleotide sequence ID" value="NZ_JABEYA020000004.1"/>
</dbReference>
<sequence length="175" mass="19809">MKAYKKRHQKLLHYCLTKRTLSEQSFSVLTSLTETESQQWLSSSLGQVRTAVTTLGLMAQYQRHRLNKEGAALLKIRQSLTQHLYLWSDTAGLTQIPSGVSAAQLGLIMLAQYDTRMAVIWATRLGAELPSERLSFQSKHRLRDVIRQVLTPLNLKSDLDARNQTGLKKNEKSGD</sequence>
<gene>
    <name evidence="1" type="ORF">QWZ16_20825</name>
</gene>
<evidence type="ECO:0008006" key="3">
    <source>
        <dbReference type="Google" id="ProtNLM"/>
    </source>
</evidence>